<dbReference type="EMBL" id="LGRX02000867">
    <property type="protein sequence ID" value="KAK3287407.1"/>
    <property type="molecule type" value="Genomic_DNA"/>
</dbReference>
<proteinExistence type="predicted"/>
<sequence>MDPNEAIMDFNAALAAAKRKNTLDEDDVKGQFIQAMDRDYYSPVVSRLLLHDQRVAETLLAIQQWARECHAAHVRAGAAVPKSAAVGSNMLPARFGDPPGGHTSADNDVMEILLALRKEDVEGDFYAFQHAIDSNDTDRFDALCYLAGGRPVMLEDLSAASFCVGDTVAGHAIDEYLECCQPADTRFGVYLRAPPAAPQSAVSDEGMYPVSALHAHELDVSFMERFAVRLDLTDPNPPLAMHCMGPMAPVDSVSVAGEDSEDDDEGLPPPRQALGCGRPPLGFGNSALTSLAVCMRFIVCAAAVPSAASAFGGVSMGADAAPPVGGVVHGYPEMLLATTTAFRTPTIDDRGLGSTPNYPTHDLSAAPEHTDDEVGGAGVLSPAAIPPFKYWQPRRGGTTTCMGGTLAGFGTPVPRSHLWLLRPFRCRPHRVVLHHRRRTVSCRHRTIPHLPQTRRARVDPLQSTTTPSALSHFALRMIHRTVQAPAMLRETVVPALLDAVTVVPALPGAVEVANAADGLRLTCLQFEML</sequence>
<evidence type="ECO:0000313" key="2">
    <source>
        <dbReference type="EMBL" id="KAK3287407.1"/>
    </source>
</evidence>
<comment type="caution">
    <text evidence="2">The sequence shown here is derived from an EMBL/GenBank/DDBJ whole genome shotgun (WGS) entry which is preliminary data.</text>
</comment>
<feature type="region of interest" description="Disordered" evidence="1">
    <location>
        <begin position="252"/>
        <end position="274"/>
    </location>
</feature>
<evidence type="ECO:0000313" key="3">
    <source>
        <dbReference type="Proteomes" id="UP001190700"/>
    </source>
</evidence>
<protein>
    <submittedName>
        <fullName evidence="2">Uncharacterized protein</fullName>
    </submittedName>
</protein>
<dbReference type="AlphaFoldDB" id="A0AAE0GZV1"/>
<accession>A0AAE0GZV1</accession>
<evidence type="ECO:0000256" key="1">
    <source>
        <dbReference type="SAM" id="MobiDB-lite"/>
    </source>
</evidence>
<name>A0AAE0GZV1_9CHLO</name>
<reference evidence="2 3" key="1">
    <citation type="journal article" date="2015" name="Genome Biol. Evol.">
        <title>Comparative Genomics of a Bacterivorous Green Alga Reveals Evolutionary Causalities and Consequences of Phago-Mixotrophic Mode of Nutrition.</title>
        <authorList>
            <person name="Burns J.A."/>
            <person name="Paasch A."/>
            <person name="Narechania A."/>
            <person name="Kim E."/>
        </authorList>
    </citation>
    <scope>NUCLEOTIDE SEQUENCE [LARGE SCALE GENOMIC DNA]</scope>
    <source>
        <strain evidence="2 3">PLY_AMNH</strain>
    </source>
</reference>
<dbReference type="Proteomes" id="UP001190700">
    <property type="component" value="Unassembled WGS sequence"/>
</dbReference>
<organism evidence="2 3">
    <name type="scientific">Cymbomonas tetramitiformis</name>
    <dbReference type="NCBI Taxonomy" id="36881"/>
    <lineage>
        <taxon>Eukaryota</taxon>
        <taxon>Viridiplantae</taxon>
        <taxon>Chlorophyta</taxon>
        <taxon>Pyramimonadophyceae</taxon>
        <taxon>Pyramimonadales</taxon>
        <taxon>Pyramimonadaceae</taxon>
        <taxon>Cymbomonas</taxon>
    </lineage>
</organism>
<gene>
    <name evidence="2" type="ORF">CYMTET_5081</name>
</gene>
<keyword evidence="3" id="KW-1185">Reference proteome</keyword>